<dbReference type="InterPro" id="IPR003593">
    <property type="entry name" value="AAA+_ATPase"/>
</dbReference>
<dbReference type="GO" id="GO:0004386">
    <property type="term" value="F:helicase activity"/>
    <property type="evidence" value="ECO:0007669"/>
    <property type="project" value="UniProtKB-KW"/>
</dbReference>
<proteinExistence type="predicted"/>
<protein>
    <submittedName>
        <fullName evidence="2">Replicative helicase</fullName>
    </submittedName>
</protein>
<dbReference type="InterPro" id="IPR027417">
    <property type="entry name" value="P-loop_NTPase"/>
</dbReference>
<dbReference type="Gene3D" id="3.40.50.300">
    <property type="entry name" value="P-loop containing nucleotide triphosphate hydrolases"/>
    <property type="match status" value="1"/>
</dbReference>
<dbReference type="SUPFAM" id="SSF52540">
    <property type="entry name" value="P-loop containing nucleoside triphosphate hydrolases"/>
    <property type="match status" value="1"/>
</dbReference>
<dbReference type="PANTHER" id="PTHR30050:SF4">
    <property type="entry name" value="ATP-BINDING PROTEIN RV3427C IN INSERTION SEQUENCE-RELATED"/>
    <property type="match status" value="1"/>
</dbReference>
<dbReference type="PANTHER" id="PTHR30050">
    <property type="entry name" value="CHROMOSOMAL REPLICATION INITIATOR PROTEIN DNAA"/>
    <property type="match status" value="1"/>
</dbReference>
<keyword evidence="2" id="KW-0347">Helicase</keyword>
<reference evidence="2" key="1">
    <citation type="journal article" date="2021" name="Proc. Natl. Acad. Sci. U.S.A.">
        <title>A Catalog of Tens of Thousands of Viruses from Human Metagenomes Reveals Hidden Associations with Chronic Diseases.</title>
        <authorList>
            <person name="Tisza M.J."/>
            <person name="Buck C.B."/>
        </authorList>
    </citation>
    <scope>NUCLEOTIDE SEQUENCE</scope>
    <source>
        <strain evidence="2">CtxYv12</strain>
    </source>
</reference>
<dbReference type="SMART" id="SM00382">
    <property type="entry name" value="AAA"/>
    <property type="match status" value="1"/>
</dbReference>
<evidence type="ECO:0000313" key="2">
    <source>
        <dbReference type="EMBL" id="DAF45721.1"/>
    </source>
</evidence>
<dbReference type="Pfam" id="PF01695">
    <property type="entry name" value="IstB_IS21"/>
    <property type="match status" value="1"/>
</dbReference>
<dbReference type="CDD" id="cd00009">
    <property type="entry name" value="AAA"/>
    <property type="match status" value="1"/>
</dbReference>
<keyword evidence="2" id="KW-0067">ATP-binding</keyword>
<organism evidence="2">
    <name type="scientific">Siphoviridae sp. ctxYv12</name>
    <dbReference type="NCBI Taxonomy" id="2827974"/>
    <lineage>
        <taxon>Viruses</taxon>
        <taxon>Duplodnaviria</taxon>
        <taxon>Heunggongvirae</taxon>
        <taxon>Uroviricota</taxon>
        <taxon>Caudoviricetes</taxon>
    </lineage>
</organism>
<dbReference type="InterPro" id="IPR002611">
    <property type="entry name" value="IstB_ATP-bd"/>
</dbReference>
<sequence length="258" mass="30038">MIHKIDELTNNFKEPTTEQINNYKTWKCEECGEIILETLENGETISHICSCKKQKQTLYRIEKFKKLSITDRNSGNDTFNNAVLTCDAEKQLYGKIKKYVQGYDKVLEINDGLLFLGKPGTGKTFLANCICNYLIKHNYTVLSFNLGSYLRTLKDDFSQETTFLKAVEDVDMLFLDDLGSEKVSDEWGKEKIFAIIDTRYRAGKPILITTNLDIVELKDFLEFRKSDKILDRINQITKQFNFNWASKRKPKSKSFWEI</sequence>
<evidence type="ECO:0000259" key="1">
    <source>
        <dbReference type="SMART" id="SM00382"/>
    </source>
</evidence>
<name>A0A8S5S460_9CAUD</name>
<dbReference type="GO" id="GO:0005524">
    <property type="term" value="F:ATP binding"/>
    <property type="evidence" value="ECO:0007669"/>
    <property type="project" value="InterPro"/>
</dbReference>
<keyword evidence="2" id="KW-0378">Hydrolase</keyword>
<dbReference type="GO" id="GO:0006260">
    <property type="term" value="P:DNA replication"/>
    <property type="evidence" value="ECO:0007669"/>
    <property type="project" value="TreeGrafter"/>
</dbReference>
<accession>A0A8S5S460</accession>
<feature type="domain" description="AAA+ ATPase" evidence="1">
    <location>
        <begin position="109"/>
        <end position="237"/>
    </location>
</feature>
<dbReference type="EMBL" id="BK032518">
    <property type="protein sequence ID" value="DAF45721.1"/>
    <property type="molecule type" value="Genomic_DNA"/>
</dbReference>
<keyword evidence="2" id="KW-0547">Nucleotide-binding</keyword>